<evidence type="ECO:0000313" key="3">
    <source>
        <dbReference type="Proteomes" id="UP000019384"/>
    </source>
</evidence>
<evidence type="ECO:0000313" key="2">
    <source>
        <dbReference type="EMBL" id="CDK24286.1"/>
    </source>
</evidence>
<dbReference type="GeneID" id="34517691"/>
<gene>
    <name evidence="2" type="ORF">KUCA_T00000246001</name>
</gene>
<dbReference type="HOGENOM" id="CLU_1046081_0_0_1"/>
<reference evidence="2" key="2">
    <citation type="submission" date="2014-02" db="EMBL/GenBank/DDBJ databases">
        <title>Complete DNA sequence of /Kuraishia capsulata/ illustrates novel genomic features among budding yeasts (/Saccharomycotina/).</title>
        <authorList>
            <person name="Morales L."/>
            <person name="Noel B."/>
            <person name="Porcel B."/>
            <person name="Marcet-Houben M."/>
            <person name="Hullo M-F."/>
            <person name="Sacerdot C."/>
            <person name="Tekaia F."/>
            <person name="Leh-Louis V."/>
            <person name="Despons L."/>
            <person name="Khanna V."/>
            <person name="Aury J-M."/>
            <person name="Barbe V."/>
            <person name="Couloux A."/>
            <person name="Labadie K."/>
            <person name="Pelletier E."/>
            <person name="Souciet J-L."/>
            <person name="Boekhout T."/>
            <person name="Gabaldon T."/>
            <person name="Wincker P."/>
            <person name="Dujon B."/>
        </authorList>
    </citation>
    <scope>NUCLEOTIDE SEQUENCE</scope>
    <source>
        <strain evidence="2">CBS 1993</strain>
    </source>
</reference>
<feature type="region of interest" description="Disordered" evidence="1">
    <location>
        <begin position="146"/>
        <end position="174"/>
    </location>
</feature>
<feature type="compositionally biased region" description="Basic and acidic residues" evidence="1">
    <location>
        <begin position="161"/>
        <end position="171"/>
    </location>
</feature>
<protein>
    <submittedName>
        <fullName evidence="2">Uncharacterized protein</fullName>
    </submittedName>
</protein>
<dbReference type="EMBL" id="HG793125">
    <property type="protein sequence ID" value="CDK24286.1"/>
    <property type="molecule type" value="Genomic_DNA"/>
</dbReference>
<name>W6MFE5_9ASCO</name>
<feature type="compositionally biased region" description="Basic and acidic residues" evidence="1">
    <location>
        <begin position="216"/>
        <end position="229"/>
    </location>
</feature>
<accession>W6MFE5</accession>
<proteinExistence type="predicted"/>
<dbReference type="AlphaFoldDB" id="W6MFE5"/>
<organism evidence="2 3">
    <name type="scientific">Kuraishia capsulata CBS 1993</name>
    <dbReference type="NCBI Taxonomy" id="1382522"/>
    <lineage>
        <taxon>Eukaryota</taxon>
        <taxon>Fungi</taxon>
        <taxon>Dikarya</taxon>
        <taxon>Ascomycota</taxon>
        <taxon>Saccharomycotina</taxon>
        <taxon>Pichiomycetes</taxon>
        <taxon>Pichiales</taxon>
        <taxon>Pichiaceae</taxon>
        <taxon>Kuraishia</taxon>
    </lineage>
</organism>
<evidence type="ECO:0000256" key="1">
    <source>
        <dbReference type="SAM" id="MobiDB-lite"/>
    </source>
</evidence>
<feature type="region of interest" description="Disordered" evidence="1">
    <location>
        <begin position="216"/>
        <end position="235"/>
    </location>
</feature>
<reference evidence="2" key="1">
    <citation type="submission" date="2013-12" db="EMBL/GenBank/DDBJ databases">
        <authorList>
            <person name="Genoscope - CEA"/>
        </authorList>
    </citation>
    <scope>NUCLEOTIDE SEQUENCE</scope>
    <source>
        <strain evidence="2">CBS 1993</strain>
    </source>
</reference>
<keyword evidence="3" id="KW-1185">Reference proteome</keyword>
<dbReference type="Proteomes" id="UP000019384">
    <property type="component" value="Unassembled WGS sequence"/>
</dbReference>
<dbReference type="RefSeq" id="XP_022456303.1">
    <property type="nucleotide sequence ID" value="XM_022604767.1"/>
</dbReference>
<sequence>MDINIDPSIDEAQNTLFSSLDRDKLVSADGFNSSSSTSADVAAAVMEVDRFAHHHFANAATPSESVLSVRSEVEPQHEAASFIRFSPFSTSPIGCQTATPEKALVIDAVQAARSQLGGEFLEPSDFKLMGTGRSFVAIEPLSIKQGKSKRIGKPKSGFSDRSLRQSAERNSLHSQVSKFGFNKNISTTPFKIRKKKHQKPYSETVFQSVQEVDDGKTYLSEENKQDGDNVVKGSNDKMNIVMEDFDSLQAKGRSSAKSGILRKRKH</sequence>
<feature type="region of interest" description="Disordered" evidence="1">
    <location>
        <begin position="246"/>
        <end position="266"/>
    </location>
</feature>